<gene>
    <name evidence="1" type="ORF">SCF082_LOCUS50690</name>
</gene>
<accession>A0ABP0S9M1</accession>
<keyword evidence="2" id="KW-1185">Reference proteome</keyword>
<evidence type="ECO:0000313" key="1">
    <source>
        <dbReference type="EMBL" id="CAK9109057.1"/>
    </source>
</evidence>
<dbReference type="Proteomes" id="UP001642464">
    <property type="component" value="Unassembled WGS sequence"/>
</dbReference>
<protein>
    <submittedName>
        <fullName evidence="1">Uncharacterized protein</fullName>
    </submittedName>
</protein>
<evidence type="ECO:0000313" key="2">
    <source>
        <dbReference type="Proteomes" id="UP001642464"/>
    </source>
</evidence>
<comment type="caution">
    <text evidence="1">The sequence shown here is derived from an EMBL/GenBank/DDBJ whole genome shotgun (WGS) entry which is preliminary data.</text>
</comment>
<name>A0ABP0S9M1_9DINO</name>
<organism evidence="1 2">
    <name type="scientific">Durusdinium trenchii</name>
    <dbReference type="NCBI Taxonomy" id="1381693"/>
    <lineage>
        <taxon>Eukaryota</taxon>
        <taxon>Sar</taxon>
        <taxon>Alveolata</taxon>
        <taxon>Dinophyceae</taxon>
        <taxon>Suessiales</taxon>
        <taxon>Symbiodiniaceae</taxon>
        <taxon>Durusdinium</taxon>
    </lineage>
</organism>
<dbReference type="EMBL" id="CAXAMM010043217">
    <property type="protein sequence ID" value="CAK9109057.1"/>
    <property type="molecule type" value="Genomic_DNA"/>
</dbReference>
<proteinExistence type="predicted"/>
<sequence length="606" mass="67760">MQRVFFVFDITKRKAGKAQILRMSPETWDQECDRACLMGAILQSMESFRDPSNTLCFPEKVLKDIMNRFVEGDYNDELKNLLELMDPAFKVEQVTIWNENLPKHQQIVPDEDAMAAADGALEKMQSNHAKILFEADSLALARDASQLAGLYQLQLNTQRAARLAKVQHLKEQNSIGAALIANFMDERSKHVGGPLSDLKNEILKDCMARNSTDDSLVIWLDFMKFGRVTNVDLNNLVTMLSQAISAMPAKAVGFAVAPSLASERRSGLNAELRRIEDKLEAKSLKYETVFLRCENAPAKKKVPVVFPAWLIFDHGTMPDNVWSQCQLLQHRSTYGLLPWTPESQYVIPNVKDGLPSAAEGMRALSDFQENAQLLTGEAMPNSVMEALLAESPNAGNQVGILNLSPYEGSLELMCLKYHLRTDYKLKSLSLSTDILLTGHTEKQVAFTLLEVRSKHLSDVVNAPKWRELILDFDKKFCCNAAAIPERSMVPAREEPACPPPWNSEPLDLDGLVDRYTIEGKIPGRVPQTSLFMVLATDRKGERSEVLSTQRFKLFMVAHQDITLSEKEWVIAHGKSTFMTPEKSAKLTREYTGVGGVALLVGQGMLV</sequence>
<reference evidence="1 2" key="1">
    <citation type="submission" date="2024-02" db="EMBL/GenBank/DDBJ databases">
        <authorList>
            <person name="Chen Y."/>
            <person name="Shah S."/>
            <person name="Dougan E. K."/>
            <person name="Thang M."/>
            <person name="Chan C."/>
        </authorList>
    </citation>
    <scope>NUCLEOTIDE SEQUENCE [LARGE SCALE GENOMIC DNA]</scope>
</reference>